<accession>A0ABS3K2W6</accession>
<dbReference type="InterPro" id="IPR036709">
    <property type="entry name" value="Autotransporte_beta_dom_sf"/>
</dbReference>
<evidence type="ECO:0000256" key="1">
    <source>
        <dbReference type="SAM" id="MobiDB-lite"/>
    </source>
</evidence>
<sequence length="70" mass="7745">MNSSLVNGAMAFGYVLSAEVGQRVAIDDHWSLMPQAQLMRMPSRHLGQPRTYVGRGQPDGTLRSCCRLPQ</sequence>
<dbReference type="InterPro" id="IPR006315">
    <property type="entry name" value="OM_autotransptr_brl_dom"/>
</dbReference>
<comment type="caution">
    <text evidence="2">The sequence shown here is derived from an EMBL/GenBank/DDBJ whole genome shotgun (WGS) entry which is preliminary data.</text>
</comment>
<dbReference type="Proteomes" id="UP000718278">
    <property type="component" value="Unassembled WGS sequence"/>
</dbReference>
<dbReference type="RefSeq" id="WP_207489575.1">
    <property type="nucleotide sequence ID" value="NZ_JADIJS010000003.1"/>
</dbReference>
<dbReference type="EMBL" id="JADIJS010000003">
    <property type="protein sequence ID" value="MBO1041266.1"/>
    <property type="molecule type" value="Genomic_DNA"/>
</dbReference>
<keyword evidence="3" id="KW-1185">Reference proteome</keyword>
<organism evidence="2 3">
    <name type="scientific">Brucella pituitosa</name>
    <dbReference type="NCBI Taxonomy" id="571256"/>
    <lineage>
        <taxon>Bacteria</taxon>
        <taxon>Pseudomonadati</taxon>
        <taxon>Pseudomonadota</taxon>
        <taxon>Alphaproteobacteria</taxon>
        <taxon>Hyphomicrobiales</taxon>
        <taxon>Brucellaceae</taxon>
        <taxon>Brucella/Ochrobactrum group</taxon>
        <taxon>Brucella</taxon>
    </lineage>
</organism>
<evidence type="ECO:0000313" key="3">
    <source>
        <dbReference type="Proteomes" id="UP000718278"/>
    </source>
</evidence>
<gene>
    <name evidence="2" type="ORF">IPV26_16470</name>
</gene>
<dbReference type="NCBIfam" id="TIGR01414">
    <property type="entry name" value="autotrans_barl"/>
    <property type="match status" value="1"/>
</dbReference>
<dbReference type="Gene3D" id="2.40.128.130">
    <property type="entry name" value="Autotransporter beta-domain"/>
    <property type="match status" value="1"/>
</dbReference>
<name>A0ABS3K2W6_9HYPH</name>
<evidence type="ECO:0000313" key="2">
    <source>
        <dbReference type="EMBL" id="MBO1041266.1"/>
    </source>
</evidence>
<feature type="region of interest" description="Disordered" evidence="1">
    <location>
        <begin position="47"/>
        <end position="70"/>
    </location>
</feature>
<proteinExistence type="predicted"/>
<protein>
    <submittedName>
        <fullName evidence="2">Autotransporter outer membrane beta-barrel domain-containing protein</fullName>
    </submittedName>
</protein>
<reference evidence="2 3" key="1">
    <citation type="submission" date="2020-10" db="EMBL/GenBank/DDBJ databases">
        <title>Genomic characterization of underground lake bacteria from Wind Cave National Park: Insight into the archetypical LuxI/LuxR and identification of LuxR solos.</title>
        <authorList>
            <person name="Wengert P.C."/>
            <person name="Savka M.A."/>
        </authorList>
    </citation>
    <scope>NUCLEOTIDE SEQUENCE [LARGE SCALE GENOMIC DNA]</scope>
    <source>
        <strain evidence="2 3">SD316</strain>
    </source>
</reference>